<dbReference type="PANTHER" id="PTHR13696">
    <property type="entry name" value="P-LOOP CONTAINING NUCLEOSIDE TRIPHOSPHATE HYDROLASE"/>
    <property type="match status" value="1"/>
</dbReference>
<keyword evidence="2" id="KW-1185">Reference proteome</keyword>
<reference evidence="2" key="1">
    <citation type="journal article" date="2019" name="Int. J. Syst. Evol. Microbiol.">
        <title>The Global Catalogue of Microorganisms (GCM) 10K type strain sequencing project: providing services to taxonomists for standard genome sequencing and annotation.</title>
        <authorList>
            <consortium name="The Broad Institute Genomics Platform"/>
            <consortium name="The Broad Institute Genome Sequencing Center for Infectious Disease"/>
            <person name="Wu L."/>
            <person name="Ma J."/>
        </authorList>
    </citation>
    <scope>NUCLEOTIDE SEQUENCE [LARGE SCALE GENOMIC DNA]</scope>
    <source>
        <strain evidence="2">KCTC 32465</strain>
    </source>
</reference>
<dbReference type="Proteomes" id="UP000634455">
    <property type="component" value="Unassembled WGS sequence"/>
</dbReference>
<name>A0ABQ3D447_9RHOB</name>
<dbReference type="CDD" id="cd02042">
    <property type="entry name" value="ParAB_family"/>
    <property type="match status" value="1"/>
</dbReference>
<protein>
    <submittedName>
        <fullName evidence="1">ATPase</fullName>
    </submittedName>
</protein>
<comment type="caution">
    <text evidence="1">The sequence shown here is derived from an EMBL/GenBank/DDBJ whole genome shotgun (WGS) entry which is preliminary data.</text>
</comment>
<evidence type="ECO:0000313" key="1">
    <source>
        <dbReference type="EMBL" id="GHA57791.1"/>
    </source>
</evidence>
<dbReference type="PANTHER" id="PTHR13696:SF96">
    <property type="entry name" value="COBQ_COBB_MIND_PARA NUCLEOTIDE BINDING DOMAIN-CONTAINING PROTEIN"/>
    <property type="match status" value="1"/>
</dbReference>
<sequence>MAQNFDSEGYMSRILVFGNEKGGAGKSTMAMHITSALLHSGATVGVMDLDMRQVSLKRFFENRTVFSKTHDVTLPMAEIGDIAAHEDITRPGWEKPAFEAVLDDLKSRFDYVIIDCPGALTPLSALAHAAADTLITPLNDSYIDFDLLARVDPETNAVKGPSIYSEMVWDARKNRALAGGKPVDWIVARNRLSSLNMHNKRKLGDALTDLSKRIGFRFAAGLSDRVVFRELFTQGLTLLDHKLVNSIPSKMSNVAARQEVRDLVLELKLPDLELAF</sequence>
<dbReference type="InterPro" id="IPR015223">
    <property type="entry name" value="MipZ"/>
</dbReference>
<dbReference type="SUPFAM" id="SSF52540">
    <property type="entry name" value="P-loop containing nucleoside triphosphate hydrolases"/>
    <property type="match status" value="1"/>
</dbReference>
<proteinExistence type="predicted"/>
<evidence type="ECO:0000313" key="2">
    <source>
        <dbReference type="Proteomes" id="UP000634455"/>
    </source>
</evidence>
<dbReference type="Pfam" id="PF09140">
    <property type="entry name" value="MipZ"/>
    <property type="match status" value="1"/>
</dbReference>
<organism evidence="1 2">
    <name type="scientific">Paramylibacter ulvae</name>
    <dbReference type="NCBI Taxonomy" id="1651968"/>
    <lineage>
        <taxon>Bacteria</taxon>
        <taxon>Pseudomonadati</taxon>
        <taxon>Pseudomonadota</taxon>
        <taxon>Alphaproteobacteria</taxon>
        <taxon>Rhodobacterales</taxon>
        <taxon>Paracoccaceae</taxon>
        <taxon>Paramylibacter</taxon>
    </lineage>
</organism>
<dbReference type="InterPro" id="IPR027417">
    <property type="entry name" value="P-loop_NTPase"/>
</dbReference>
<gene>
    <name evidence="1" type="ORF">GCM10008927_24480</name>
</gene>
<dbReference type="Gene3D" id="3.40.50.300">
    <property type="entry name" value="P-loop containing nucleotide triphosphate hydrolases"/>
    <property type="match status" value="1"/>
</dbReference>
<accession>A0ABQ3D447</accession>
<dbReference type="InterPro" id="IPR050678">
    <property type="entry name" value="DNA_Partitioning_ATPase"/>
</dbReference>
<dbReference type="EMBL" id="BMZF01000007">
    <property type="protein sequence ID" value="GHA57791.1"/>
    <property type="molecule type" value="Genomic_DNA"/>
</dbReference>